<dbReference type="Pfam" id="PF08704">
    <property type="entry name" value="GCD14"/>
    <property type="match status" value="1"/>
</dbReference>
<keyword evidence="6" id="KW-0819">tRNA processing</keyword>
<feature type="region of interest" description="Disordered" evidence="8">
    <location>
        <begin position="35"/>
        <end position="63"/>
    </location>
</feature>
<evidence type="ECO:0000256" key="4">
    <source>
        <dbReference type="ARBA" id="ARBA00022679"/>
    </source>
</evidence>
<dbReference type="Gene3D" id="3.40.50.150">
    <property type="entry name" value="Vaccinia Virus protein VP39"/>
    <property type="match status" value="1"/>
</dbReference>
<dbReference type="Proteomes" id="UP000738325">
    <property type="component" value="Unassembled WGS sequence"/>
</dbReference>
<feature type="compositionally biased region" description="Basic and acidic residues" evidence="8">
    <location>
        <begin position="402"/>
        <end position="412"/>
    </location>
</feature>
<comment type="caution">
    <text evidence="10">The sequence shown here is derived from an EMBL/GenBank/DDBJ whole genome shotgun (WGS) entry which is preliminary data.</text>
</comment>
<organism evidence="10 11">
    <name type="scientific">Dissophora globulifera</name>
    <dbReference type="NCBI Taxonomy" id="979702"/>
    <lineage>
        <taxon>Eukaryota</taxon>
        <taxon>Fungi</taxon>
        <taxon>Fungi incertae sedis</taxon>
        <taxon>Mucoromycota</taxon>
        <taxon>Mortierellomycotina</taxon>
        <taxon>Mortierellomycetes</taxon>
        <taxon>Mortierellales</taxon>
        <taxon>Mortierellaceae</taxon>
        <taxon>Dissophora</taxon>
    </lineage>
</organism>
<keyword evidence="5" id="KW-0949">S-adenosyl-L-methionine</keyword>
<dbReference type="InterPro" id="IPR029063">
    <property type="entry name" value="SAM-dependent_MTases_sf"/>
</dbReference>
<dbReference type="EMBL" id="JAAAIP010000535">
    <property type="protein sequence ID" value="KAG0315489.1"/>
    <property type="molecule type" value="Genomic_DNA"/>
</dbReference>
<evidence type="ECO:0000256" key="6">
    <source>
        <dbReference type="ARBA" id="ARBA00022694"/>
    </source>
</evidence>
<evidence type="ECO:0000256" key="1">
    <source>
        <dbReference type="ARBA" id="ARBA00012796"/>
    </source>
</evidence>
<feature type="domain" description="tRNA (adenine(58)-N(1))-methyltransferase catalytic subunit TRM61 C-terminal" evidence="9">
    <location>
        <begin position="129"/>
        <end position="207"/>
    </location>
</feature>
<dbReference type="EC" id="2.1.1.220" evidence="1"/>
<dbReference type="InterPro" id="IPR049470">
    <property type="entry name" value="TRM61_C"/>
</dbReference>
<evidence type="ECO:0000256" key="3">
    <source>
        <dbReference type="ARBA" id="ARBA00022603"/>
    </source>
</evidence>
<feature type="region of interest" description="Disordered" evidence="8">
    <location>
        <begin position="390"/>
        <end position="412"/>
    </location>
</feature>
<dbReference type="PANTHER" id="PTHR12133">
    <property type="entry name" value="TRNA (ADENINE(58)-N(1))-METHYLTRANSFERASE"/>
    <property type="match status" value="1"/>
</dbReference>
<dbReference type="GO" id="GO:0005739">
    <property type="term" value="C:mitochondrion"/>
    <property type="evidence" value="ECO:0007669"/>
    <property type="project" value="TreeGrafter"/>
</dbReference>
<evidence type="ECO:0000256" key="5">
    <source>
        <dbReference type="ARBA" id="ARBA00022691"/>
    </source>
</evidence>
<feature type="compositionally biased region" description="Low complexity" evidence="8">
    <location>
        <begin position="46"/>
        <end position="55"/>
    </location>
</feature>
<feature type="compositionally biased region" description="Polar residues" evidence="8">
    <location>
        <begin position="390"/>
        <end position="401"/>
    </location>
</feature>
<keyword evidence="4" id="KW-0808">Transferase</keyword>
<dbReference type="GO" id="GO:0031515">
    <property type="term" value="C:tRNA (m1A) methyltransferase complex"/>
    <property type="evidence" value="ECO:0007669"/>
    <property type="project" value="InterPro"/>
</dbReference>
<evidence type="ECO:0000256" key="7">
    <source>
        <dbReference type="ARBA" id="ARBA00033309"/>
    </source>
</evidence>
<protein>
    <recommendedName>
        <fullName evidence="2">tRNA (adenine(58)-N(1))-methyltransferase catalytic subunit TRM61</fullName>
        <ecNumber evidence="1">2.1.1.220</ecNumber>
    </recommendedName>
    <alternativeName>
        <fullName evidence="7">tRNA(m1A58)-methyltransferase subunit TRM61</fullName>
    </alternativeName>
</protein>
<keyword evidence="3" id="KW-0489">Methyltransferase</keyword>
<dbReference type="PROSITE" id="PS51620">
    <property type="entry name" value="SAM_TRM61"/>
    <property type="match status" value="1"/>
</dbReference>
<accession>A0A9P6R9U7</accession>
<feature type="region of interest" description="Disordered" evidence="8">
    <location>
        <begin position="244"/>
        <end position="266"/>
    </location>
</feature>
<proteinExistence type="predicted"/>
<dbReference type="GO" id="GO:0030488">
    <property type="term" value="P:tRNA methylation"/>
    <property type="evidence" value="ECO:0007669"/>
    <property type="project" value="InterPro"/>
</dbReference>
<dbReference type="AlphaFoldDB" id="A0A9P6R9U7"/>
<evidence type="ECO:0000256" key="8">
    <source>
        <dbReference type="SAM" id="MobiDB-lite"/>
    </source>
</evidence>
<feature type="compositionally biased region" description="Polar residues" evidence="8">
    <location>
        <begin position="35"/>
        <end position="45"/>
    </location>
</feature>
<dbReference type="InterPro" id="IPR014816">
    <property type="entry name" value="tRNA_MeTrfase_Gcd14"/>
</dbReference>
<evidence type="ECO:0000313" key="10">
    <source>
        <dbReference type="EMBL" id="KAG0315489.1"/>
    </source>
</evidence>
<gene>
    <name evidence="10" type="ORF">BGZ99_007429</name>
</gene>
<dbReference type="SUPFAM" id="SSF53335">
    <property type="entry name" value="S-adenosyl-L-methionine-dependent methyltransferases"/>
    <property type="match status" value="1"/>
</dbReference>
<evidence type="ECO:0000313" key="11">
    <source>
        <dbReference type="Proteomes" id="UP000738325"/>
    </source>
</evidence>
<evidence type="ECO:0000259" key="9">
    <source>
        <dbReference type="Pfam" id="PF08704"/>
    </source>
</evidence>
<dbReference type="OrthoDB" id="5585464at2759"/>
<keyword evidence="11" id="KW-1185">Reference proteome</keyword>
<sequence length="455" mass="49948">MPPLLTRCASSAAAAASSAPRFSAILGRSLRPLSTATFSTSDSPTQPQQEQLQEQHPAPVLPNVDPRFRYGDVLILNDNKGDRRLVGPLRPGMARDNNLGRLQHDQFIGLSPLSTVKTHRGHKYTLHWPTLDEYCTTVKRQASIMYPKDATTAVHLLDLFPGAHVLEAGTGNGSMTLYIQRAIQGPGSHLDTVDIRNEHSLQAEQNVERFWRGMYRPGILFWRSVGGLQAVLRHFKGASTTTAASTTTTAGVVDEGAEPGYDSHGRPLSALEMRRQRLVASKEVLPPNPHPPGHQYDAISLDLPDCKSVLLDLLPLLKPDRPMCLYIVNMSQILELAQWIRRHNIGSQLAIERVLEVDWEEWSVKSAAVRSKVRGRVHVGGLGKVSLLQQPGTSATATSDNSGKDSEHQEGAKDTFTTAADNIPDDAVGWICRPLHMPVGHTGFLVQLRKTSQDP</sequence>
<dbReference type="GO" id="GO:0160107">
    <property type="term" value="F:tRNA (adenine(58)-N1)-methyltransferase activity"/>
    <property type="evidence" value="ECO:0007669"/>
    <property type="project" value="UniProtKB-EC"/>
</dbReference>
<evidence type="ECO:0000256" key="2">
    <source>
        <dbReference type="ARBA" id="ARBA00015963"/>
    </source>
</evidence>
<reference evidence="10" key="1">
    <citation type="journal article" date="2020" name="Fungal Divers.">
        <title>Resolving the Mortierellaceae phylogeny through synthesis of multi-gene phylogenetics and phylogenomics.</title>
        <authorList>
            <person name="Vandepol N."/>
            <person name="Liber J."/>
            <person name="Desiro A."/>
            <person name="Na H."/>
            <person name="Kennedy M."/>
            <person name="Barry K."/>
            <person name="Grigoriev I.V."/>
            <person name="Miller A.N."/>
            <person name="O'Donnell K."/>
            <person name="Stajich J.E."/>
            <person name="Bonito G."/>
        </authorList>
    </citation>
    <scope>NUCLEOTIDE SEQUENCE</scope>
    <source>
        <strain evidence="10">REB-010B</strain>
    </source>
</reference>
<name>A0A9P6R9U7_9FUNG</name>
<dbReference type="PANTHER" id="PTHR12133:SF1">
    <property type="entry name" value="TRNA (ADENINE(58)-N(1))-METHYLTRANSFERASE, MITOCHONDRIAL"/>
    <property type="match status" value="1"/>
</dbReference>